<protein>
    <submittedName>
        <fullName evidence="1">Uncharacterized protein</fullName>
    </submittedName>
</protein>
<evidence type="ECO:0000313" key="1">
    <source>
        <dbReference type="EMBL" id="KAJ7553585.1"/>
    </source>
</evidence>
<comment type="caution">
    <text evidence="1">The sequence shown here is derived from an EMBL/GenBank/DDBJ whole genome shotgun (WGS) entry which is preliminary data.</text>
</comment>
<name>A0ACC2DHC4_DIPCM</name>
<proteinExistence type="predicted"/>
<keyword evidence="2" id="KW-1185">Reference proteome</keyword>
<dbReference type="EMBL" id="CM055097">
    <property type="protein sequence ID" value="KAJ7553585.1"/>
    <property type="molecule type" value="Genomic_DNA"/>
</dbReference>
<reference evidence="2" key="1">
    <citation type="journal article" date="2024" name="Proc. Natl. Acad. Sci. U.S.A.">
        <title>Extraordinary preservation of gene collinearity over three hundred million years revealed in homosporous lycophytes.</title>
        <authorList>
            <person name="Li C."/>
            <person name="Wickell D."/>
            <person name="Kuo L.Y."/>
            <person name="Chen X."/>
            <person name="Nie B."/>
            <person name="Liao X."/>
            <person name="Peng D."/>
            <person name="Ji J."/>
            <person name="Jenkins J."/>
            <person name="Williams M."/>
            <person name="Shu S."/>
            <person name="Plott C."/>
            <person name="Barry K."/>
            <person name="Rajasekar S."/>
            <person name="Grimwood J."/>
            <person name="Han X."/>
            <person name="Sun S."/>
            <person name="Hou Z."/>
            <person name="He W."/>
            <person name="Dai G."/>
            <person name="Sun C."/>
            <person name="Schmutz J."/>
            <person name="Leebens-Mack J.H."/>
            <person name="Li F.W."/>
            <person name="Wang L."/>
        </authorList>
    </citation>
    <scope>NUCLEOTIDE SEQUENCE [LARGE SCALE GENOMIC DNA]</scope>
    <source>
        <strain evidence="2">cv. PW_Plant_1</strain>
    </source>
</reference>
<dbReference type="Proteomes" id="UP001162992">
    <property type="component" value="Chromosome 6"/>
</dbReference>
<gene>
    <name evidence="1" type="ORF">O6H91_06G104200</name>
</gene>
<evidence type="ECO:0000313" key="2">
    <source>
        <dbReference type="Proteomes" id="UP001162992"/>
    </source>
</evidence>
<organism evidence="1 2">
    <name type="scientific">Diphasiastrum complanatum</name>
    <name type="common">Issler's clubmoss</name>
    <name type="synonym">Lycopodium complanatum</name>
    <dbReference type="NCBI Taxonomy" id="34168"/>
    <lineage>
        <taxon>Eukaryota</taxon>
        <taxon>Viridiplantae</taxon>
        <taxon>Streptophyta</taxon>
        <taxon>Embryophyta</taxon>
        <taxon>Tracheophyta</taxon>
        <taxon>Lycopodiopsida</taxon>
        <taxon>Lycopodiales</taxon>
        <taxon>Lycopodiaceae</taxon>
        <taxon>Lycopodioideae</taxon>
        <taxon>Diphasiastrum</taxon>
    </lineage>
</organism>
<sequence>MCTMWIGFLWHSSVPQKILFSGVEGVLLSLSLDGLTETIPYCTDQNTTL</sequence>
<accession>A0ACC2DHC4</accession>